<dbReference type="STRING" id="320771.Cflav_PD4697"/>
<proteinExistence type="predicted"/>
<keyword evidence="2" id="KW-1185">Reference proteome</keyword>
<accession>B9XEE3</accession>
<gene>
    <name evidence="1" type="ORF">Cflav_PD4697</name>
</gene>
<protein>
    <submittedName>
        <fullName evidence="1">Uncharacterized protein</fullName>
    </submittedName>
</protein>
<name>B9XEE3_PEDPL</name>
<reference evidence="1 2" key="1">
    <citation type="journal article" date="2011" name="J. Bacteriol.">
        <title>Genome sequence of 'Pedosphaera parvula' Ellin514, an aerobic Verrucomicrobial isolate from pasture soil.</title>
        <authorList>
            <person name="Kant R."/>
            <person name="van Passel M.W."/>
            <person name="Sangwan P."/>
            <person name="Palva A."/>
            <person name="Lucas S."/>
            <person name="Copeland A."/>
            <person name="Lapidus A."/>
            <person name="Glavina Del Rio T."/>
            <person name="Dalin E."/>
            <person name="Tice H."/>
            <person name="Bruce D."/>
            <person name="Goodwin L."/>
            <person name="Pitluck S."/>
            <person name="Chertkov O."/>
            <person name="Larimer F.W."/>
            <person name="Land M.L."/>
            <person name="Hauser L."/>
            <person name="Brettin T.S."/>
            <person name="Detter J.C."/>
            <person name="Han S."/>
            <person name="de Vos W.M."/>
            <person name="Janssen P.H."/>
            <person name="Smidt H."/>
        </authorList>
    </citation>
    <scope>NUCLEOTIDE SEQUENCE [LARGE SCALE GENOMIC DNA]</scope>
    <source>
        <strain evidence="1 2">Ellin514</strain>
    </source>
</reference>
<comment type="caution">
    <text evidence="1">The sequence shown here is derived from an EMBL/GenBank/DDBJ whole genome shotgun (WGS) entry which is preliminary data.</text>
</comment>
<evidence type="ECO:0000313" key="1">
    <source>
        <dbReference type="EMBL" id="EEF61657.1"/>
    </source>
</evidence>
<evidence type="ECO:0000313" key="2">
    <source>
        <dbReference type="Proteomes" id="UP000003688"/>
    </source>
</evidence>
<sequence length="50" mass="6102">MGRRVKFLFLVERFQVIVNRQLRWKRYYAKTEKFQAVQKAYDAFGVEAES</sequence>
<organism evidence="1 2">
    <name type="scientific">Pedosphaera parvula (strain Ellin514)</name>
    <dbReference type="NCBI Taxonomy" id="320771"/>
    <lineage>
        <taxon>Bacteria</taxon>
        <taxon>Pseudomonadati</taxon>
        <taxon>Verrucomicrobiota</taxon>
        <taxon>Pedosphaerae</taxon>
        <taxon>Pedosphaerales</taxon>
        <taxon>Pedosphaeraceae</taxon>
        <taxon>Pedosphaera</taxon>
    </lineage>
</organism>
<dbReference type="Proteomes" id="UP000003688">
    <property type="component" value="Unassembled WGS sequence"/>
</dbReference>
<dbReference type="AlphaFoldDB" id="B9XEE3"/>
<dbReference type="EMBL" id="ABOX02000008">
    <property type="protein sequence ID" value="EEF61657.1"/>
    <property type="molecule type" value="Genomic_DNA"/>
</dbReference>